<dbReference type="SUPFAM" id="SSF118203">
    <property type="entry name" value="Vacuolar ATP synthase subunit C"/>
    <property type="match status" value="1"/>
</dbReference>
<accession>A0AAP0IM74</accession>
<evidence type="ECO:0000256" key="5">
    <source>
        <dbReference type="RuleBase" id="RU364010"/>
    </source>
</evidence>
<dbReference type="GO" id="GO:0033180">
    <property type="term" value="C:proton-transporting V-type ATPase, V1 domain"/>
    <property type="evidence" value="ECO:0007669"/>
    <property type="project" value="InterPro"/>
</dbReference>
<evidence type="ECO:0000313" key="9">
    <source>
        <dbReference type="Proteomes" id="UP001417504"/>
    </source>
</evidence>
<keyword evidence="7" id="KW-0732">Signal</keyword>
<comment type="similarity">
    <text evidence="1 5">Belongs to the V-ATPase C subunit family.</text>
</comment>
<feature type="signal peptide" evidence="7">
    <location>
        <begin position="1"/>
        <end position="26"/>
    </location>
</feature>
<comment type="function">
    <text evidence="5">Subunit of the V1 complex of vacuolar(H+)-ATPase (V-ATPase), a multisubunit enzyme composed of a peripheral complex (V1) that hydrolyzes ATP and a membrane integral complex (V0) that translocates protons. V-ATPase is responsible for acidifying and maintaining the pH of intracellular compartments and in some cell types, is targeted to the plasma membrane, where it is responsible for acidifying the extracellular environment. Subunit C is necessary for the assembly of the catalytic sector of the enzyme and is likely to have a specific function in its catalytic activity.</text>
</comment>
<dbReference type="InterPro" id="IPR004907">
    <property type="entry name" value="ATPase_V1-cplx_csu"/>
</dbReference>
<protein>
    <recommendedName>
        <fullName evidence="5">V-type proton ATPase subunit C</fullName>
    </recommendedName>
</protein>
<feature type="region of interest" description="Disordered" evidence="6">
    <location>
        <begin position="85"/>
        <end position="136"/>
    </location>
</feature>
<name>A0AAP0IM74_9MAGN</name>
<feature type="compositionally biased region" description="Basic and acidic residues" evidence="6">
    <location>
        <begin position="108"/>
        <end position="136"/>
    </location>
</feature>
<keyword evidence="2 5" id="KW-0813">Transport</keyword>
<dbReference type="GO" id="GO:0046961">
    <property type="term" value="F:proton-transporting ATPase activity, rotational mechanism"/>
    <property type="evidence" value="ECO:0007669"/>
    <property type="project" value="InterPro"/>
</dbReference>
<dbReference type="Gene3D" id="3.30.70.100">
    <property type="match status" value="1"/>
</dbReference>
<comment type="subunit">
    <text evidence="5">V-ATPase is a heteromultimeric enzyme composed of a peripheral catalytic V1 complex (components A to H) attached to an integral membrane V0 proton pore complex.</text>
</comment>
<keyword evidence="3 5" id="KW-0375">Hydrogen ion transport</keyword>
<dbReference type="Proteomes" id="UP001417504">
    <property type="component" value="Unassembled WGS sequence"/>
</dbReference>
<dbReference type="EMBL" id="JBBNAE010000006">
    <property type="protein sequence ID" value="KAK9117660.1"/>
    <property type="molecule type" value="Genomic_DNA"/>
</dbReference>
<keyword evidence="9" id="KW-1185">Reference proteome</keyword>
<evidence type="ECO:0000256" key="6">
    <source>
        <dbReference type="SAM" id="MobiDB-lite"/>
    </source>
</evidence>
<evidence type="ECO:0000256" key="1">
    <source>
        <dbReference type="ARBA" id="ARBA00006138"/>
    </source>
</evidence>
<dbReference type="InterPro" id="IPR036132">
    <property type="entry name" value="Vac_ATP_synth_c_sf"/>
</dbReference>
<reference evidence="8 9" key="1">
    <citation type="submission" date="2024-01" db="EMBL/GenBank/DDBJ databases">
        <title>Genome assemblies of Stephania.</title>
        <authorList>
            <person name="Yang L."/>
        </authorList>
    </citation>
    <scope>NUCLEOTIDE SEQUENCE [LARGE SCALE GENOMIC DNA]</scope>
    <source>
        <strain evidence="8">QJT</strain>
        <tissue evidence="8">Leaf</tissue>
    </source>
</reference>
<evidence type="ECO:0000256" key="2">
    <source>
        <dbReference type="ARBA" id="ARBA00022448"/>
    </source>
</evidence>
<evidence type="ECO:0000313" key="8">
    <source>
        <dbReference type="EMBL" id="KAK9117660.1"/>
    </source>
</evidence>
<evidence type="ECO:0000256" key="4">
    <source>
        <dbReference type="ARBA" id="ARBA00023065"/>
    </source>
</evidence>
<comment type="caution">
    <text evidence="8">The sequence shown here is derived from an EMBL/GenBank/DDBJ whole genome shotgun (WGS) entry which is preliminary data.</text>
</comment>
<organism evidence="8 9">
    <name type="scientific">Stephania japonica</name>
    <dbReference type="NCBI Taxonomy" id="461633"/>
    <lineage>
        <taxon>Eukaryota</taxon>
        <taxon>Viridiplantae</taxon>
        <taxon>Streptophyta</taxon>
        <taxon>Embryophyta</taxon>
        <taxon>Tracheophyta</taxon>
        <taxon>Spermatophyta</taxon>
        <taxon>Magnoliopsida</taxon>
        <taxon>Ranunculales</taxon>
        <taxon>Menispermaceae</taxon>
        <taxon>Menispermoideae</taxon>
        <taxon>Cissampelideae</taxon>
        <taxon>Stephania</taxon>
    </lineage>
</organism>
<sequence>MGLTPEVVSWSMGFLLILTFLDLCQGHRLKVPRSSKKLYEDNEYALYTATLFQHVADNSNVKEDFRRGRWKRRVGDAVIGEGAPRSKIERYEHEEREPRGSSTRRGRGSREIHTKRGSGEVRARGEGAERFEHKEREPTIERFARGGEGAERFREEADEGWEADTWQSRNAGRSRASSPKMWEFVWARIPRQIERLEEMSCGRAFWNSEDDVATMAGLGGEVDAHPYVSFTINIS</sequence>
<evidence type="ECO:0000256" key="3">
    <source>
        <dbReference type="ARBA" id="ARBA00022781"/>
    </source>
</evidence>
<evidence type="ECO:0000256" key="7">
    <source>
        <dbReference type="SAM" id="SignalP"/>
    </source>
</evidence>
<proteinExistence type="inferred from homology"/>
<feature type="chain" id="PRO_5042980157" description="V-type proton ATPase subunit C" evidence="7">
    <location>
        <begin position="27"/>
        <end position="235"/>
    </location>
</feature>
<keyword evidence="4 5" id="KW-0406">Ion transport</keyword>
<feature type="compositionally biased region" description="Basic and acidic residues" evidence="6">
    <location>
        <begin position="85"/>
        <end position="99"/>
    </location>
</feature>
<dbReference type="AlphaFoldDB" id="A0AAP0IM74"/>
<gene>
    <name evidence="8" type="ORF">Sjap_016607</name>
</gene>
<dbReference type="Pfam" id="PF03223">
    <property type="entry name" value="V-ATPase_C"/>
    <property type="match status" value="1"/>
</dbReference>